<proteinExistence type="predicted"/>
<dbReference type="AlphaFoldDB" id="A0AAE1BFC1"/>
<comment type="caution">
    <text evidence="2">The sequence shown here is derived from an EMBL/GenBank/DDBJ whole genome shotgun (WGS) entry which is preliminary data.</text>
</comment>
<feature type="compositionally biased region" description="Pro residues" evidence="1">
    <location>
        <begin position="143"/>
        <end position="158"/>
    </location>
</feature>
<feature type="region of interest" description="Disordered" evidence="1">
    <location>
        <begin position="136"/>
        <end position="173"/>
    </location>
</feature>
<dbReference type="Proteomes" id="UP001286313">
    <property type="component" value="Unassembled WGS sequence"/>
</dbReference>
<feature type="non-terminal residue" evidence="2">
    <location>
        <position position="1"/>
    </location>
</feature>
<name>A0AAE1BFC1_PETCI</name>
<accession>A0AAE1BFC1</accession>
<dbReference type="EMBL" id="JAWQEG010009122">
    <property type="protein sequence ID" value="KAK3849128.1"/>
    <property type="molecule type" value="Genomic_DNA"/>
</dbReference>
<feature type="compositionally biased region" description="Polar residues" evidence="1">
    <location>
        <begin position="164"/>
        <end position="173"/>
    </location>
</feature>
<evidence type="ECO:0000256" key="1">
    <source>
        <dbReference type="SAM" id="MobiDB-lite"/>
    </source>
</evidence>
<organism evidence="2 3">
    <name type="scientific">Petrolisthes cinctipes</name>
    <name type="common">Flat porcelain crab</name>
    <dbReference type="NCBI Taxonomy" id="88211"/>
    <lineage>
        <taxon>Eukaryota</taxon>
        <taxon>Metazoa</taxon>
        <taxon>Ecdysozoa</taxon>
        <taxon>Arthropoda</taxon>
        <taxon>Crustacea</taxon>
        <taxon>Multicrustacea</taxon>
        <taxon>Malacostraca</taxon>
        <taxon>Eumalacostraca</taxon>
        <taxon>Eucarida</taxon>
        <taxon>Decapoda</taxon>
        <taxon>Pleocyemata</taxon>
        <taxon>Anomura</taxon>
        <taxon>Galatheoidea</taxon>
        <taxon>Porcellanidae</taxon>
        <taxon>Petrolisthes</taxon>
    </lineage>
</organism>
<evidence type="ECO:0000313" key="2">
    <source>
        <dbReference type="EMBL" id="KAK3849128.1"/>
    </source>
</evidence>
<evidence type="ECO:0000313" key="3">
    <source>
        <dbReference type="Proteomes" id="UP001286313"/>
    </source>
</evidence>
<protein>
    <submittedName>
        <fullName evidence="2">Uncharacterized protein</fullName>
    </submittedName>
</protein>
<keyword evidence="3" id="KW-1185">Reference proteome</keyword>
<sequence>CHKADSLGFVAHEEGVNSCQIILSPITDTTCTSVEFILRLLCLLLTPNAHYSPGFSLTPLFEPNSPFFIPMTPCPSPCSPTSHPFFPFTPTPTSLHLHLILPSPVPPFLTPFQPACPSTPRLTRWITTIKGKFLAQQGGNPGRPLPALPAPSLQPTPQQPLSVSFHSTLSPSL</sequence>
<reference evidence="2" key="1">
    <citation type="submission" date="2023-10" db="EMBL/GenBank/DDBJ databases">
        <title>Genome assemblies of two species of porcelain crab, Petrolisthes cinctipes and Petrolisthes manimaculis (Anomura: Porcellanidae).</title>
        <authorList>
            <person name="Angst P."/>
        </authorList>
    </citation>
    <scope>NUCLEOTIDE SEQUENCE</scope>
    <source>
        <strain evidence="2">PB745_01</strain>
        <tissue evidence="2">Gill</tissue>
    </source>
</reference>
<gene>
    <name evidence="2" type="ORF">Pcinc_044105</name>
</gene>